<comment type="caution">
    <text evidence="1">The sequence shown here is derived from an EMBL/GenBank/DDBJ whole genome shotgun (WGS) entry which is preliminary data.</text>
</comment>
<evidence type="ECO:0000313" key="2">
    <source>
        <dbReference type="EMBL" id="RUR24095.1"/>
    </source>
</evidence>
<evidence type="ECO:0000313" key="4">
    <source>
        <dbReference type="Proteomes" id="UP000287374"/>
    </source>
</evidence>
<proteinExistence type="predicted"/>
<evidence type="ECO:0000313" key="1">
    <source>
        <dbReference type="EMBL" id="PWY54362.1"/>
    </source>
</evidence>
<sequence>MRRGFFEVGKLSGRGVPFRRAVLSHAAQSGVLHSARNYPIRSSVEQDIGHAELLHSLPVGMDIIYRGTAGTSEIMEIMRSGEMGTGKYAKRTETLQIPEFIEVNDSRYLLSASPCRQTVQDYAEGLSVIPAKGYIIVMGLPKVFIRPQSVLHLDRELYEEYARSKIANEEEGIRGAYKPIVATAQGNNEVTIILGAGKRDNWRPEIGTDVMKIVEITAPGKILGKYMAAKRVHSQTFDNEEFVRRPWAIEVATTRHSVLPEFKSAYERMNHRADELGLMTRSASERRLLTIDDAEAIMRSGILDEFAQNYTSGKTIVFKEVPKEIPIGHAEALAEFIVSELKSEPTLREMMRTENPSHF</sequence>
<accession>A0A317U1I6</accession>
<dbReference type="EMBL" id="RZGX01000006">
    <property type="protein sequence ID" value="RUR24095.1"/>
    <property type="molecule type" value="Genomic_DNA"/>
</dbReference>
<keyword evidence="4" id="KW-1185">Reference proteome</keyword>
<dbReference type="RefSeq" id="WP_110143860.1">
    <property type="nucleotide sequence ID" value="NZ_QHJG01000037.1"/>
</dbReference>
<dbReference type="OrthoDB" id="5636194at2"/>
<dbReference type="EMBL" id="QHJG01000037">
    <property type="protein sequence ID" value="PWY54362.1"/>
    <property type="molecule type" value="Genomic_DNA"/>
</dbReference>
<reference evidence="1 3" key="1">
    <citation type="submission" date="2018-05" db="EMBL/GenBank/DDBJ databases">
        <title>Legionella qingyii sp.nov., whole genome shotgun sequence.</title>
        <authorList>
            <person name="Wu H."/>
            <person name="Zhu Q."/>
            <person name="Hu C."/>
        </authorList>
    </citation>
    <scope>NUCLEOTIDE SEQUENCE [LARGE SCALE GENOMIC DNA]</scope>
    <source>
        <strain evidence="1 3">HEB18</strain>
    </source>
</reference>
<dbReference type="Proteomes" id="UP000287374">
    <property type="component" value="Unassembled WGS sequence"/>
</dbReference>
<gene>
    <name evidence="1" type="ORF">DGG96_17640</name>
    <name evidence="2" type="ORF">ELY20_05910</name>
</gene>
<protein>
    <submittedName>
        <fullName evidence="1">Uncharacterized protein</fullName>
    </submittedName>
</protein>
<dbReference type="AlphaFoldDB" id="A0A317U1I6"/>
<name>A0A317U1I6_9GAMM</name>
<evidence type="ECO:0000313" key="3">
    <source>
        <dbReference type="Proteomes" id="UP000247152"/>
    </source>
</evidence>
<reference evidence="2 4" key="2">
    <citation type="submission" date="2018-12" db="EMBL/GenBank/DDBJ databases">
        <title>Legionella sp,whole genome shotgun sequence.</title>
        <authorList>
            <person name="Wu H."/>
        </authorList>
    </citation>
    <scope>NUCLEOTIDE SEQUENCE [LARGE SCALE GENOMIC DNA]</scope>
    <source>
        <strain evidence="2">Km489</strain>
        <strain evidence="4">km489</strain>
    </source>
</reference>
<dbReference type="Proteomes" id="UP000247152">
    <property type="component" value="Unassembled WGS sequence"/>
</dbReference>
<organism evidence="1 3">
    <name type="scientific">Legionella qingyii</name>
    <dbReference type="NCBI Taxonomy" id="2184757"/>
    <lineage>
        <taxon>Bacteria</taxon>
        <taxon>Pseudomonadati</taxon>
        <taxon>Pseudomonadota</taxon>
        <taxon>Gammaproteobacteria</taxon>
        <taxon>Legionellales</taxon>
        <taxon>Legionellaceae</taxon>
        <taxon>Legionella</taxon>
    </lineage>
</organism>